<feature type="region of interest" description="Disordered" evidence="1">
    <location>
        <begin position="157"/>
        <end position="184"/>
    </location>
</feature>
<feature type="compositionally biased region" description="Polar residues" evidence="1">
    <location>
        <begin position="164"/>
        <end position="173"/>
    </location>
</feature>
<accession>W3WMM1</accession>
<protein>
    <submittedName>
        <fullName evidence="2">Uncharacterized protein</fullName>
    </submittedName>
</protein>
<dbReference type="HOGENOM" id="CLU_946999_0_0_1"/>
<proteinExistence type="predicted"/>
<dbReference type="Proteomes" id="UP000030651">
    <property type="component" value="Unassembled WGS sequence"/>
</dbReference>
<reference evidence="3" key="1">
    <citation type="journal article" date="2015" name="BMC Genomics">
        <title>Genomic and transcriptomic analysis of the endophytic fungus Pestalotiopsis fici reveals its lifestyle and high potential for synthesis of natural products.</title>
        <authorList>
            <person name="Wang X."/>
            <person name="Zhang X."/>
            <person name="Liu L."/>
            <person name="Xiang M."/>
            <person name="Wang W."/>
            <person name="Sun X."/>
            <person name="Che Y."/>
            <person name="Guo L."/>
            <person name="Liu G."/>
            <person name="Guo L."/>
            <person name="Wang C."/>
            <person name="Yin W.B."/>
            <person name="Stadler M."/>
            <person name="Zhang X."/>
            <person name="Liu X."/>
        </authorList>
    </citation>
    <scope>NUCLEOTIDE SEQUENCE [LARGE SCALE GENOMIC DNA]</scope>
    <source>
        <strain evidence="3">W106-1 / CGMCC3.15140</strain>
    </source>
</reference>
<feature type="region of interest" description="Disordered" evidence="1">
    <location>
        <begin position="27"/>
        <end position="52"/>
    </location>
</feature>
<dbReference type="OrthoDB" id="4778975at2759"/>
<dbReference type="KEGG" id="pfy:PFICI_14268"/>
<dbReference type="AlphaFoldDB" id="W3WMM1"/>
<organism evidence="2 3">
    <name type="scientific">Pestalotiopsis fici (strain W106-1 / CGMCC3.15140)</name>
    <dbReference type="NCBI Taxonomy" id="1229662"/>
    <lineage>
        <taxon>Eukaryota</taxon>
        <taxon>Fungi</taxon>
        <taxon>Dikarya</taxon>
        <taxon>Ascomycota</taxon>
        <taxon>Pezizomycotina</taxon>
        <taxon>Sordariomycetes</taxon>
        <taxon>Xylariomycetidae</taxon>
        <taxon>Amphisphaeriales</taxon>
        <taxon>Sporocadaceae</taxon>
        <taxon>Pestalotiopsis</taxon>
    </lineage>
</organism>
<evidence type="ECO:0000313" key="2">
    <source>
        <dbReference type="EMBL" id="ETS74402.1"/>
    </source>
</evidence>
<dbReference type="InParanoid" id="W3WMM1"/>
<sequence>MPRNRILAHRQSFQEHRYPSDLFIEEHYGPHEDPALSSERIQQSTKKPKTKKRNLIARLALHRRSSKRKTIPEQLIAGAEYNKTDYRERWPTVTTLVTQSDPRYLEDIDEEFEEEGHARRRSVKAKALEAVATPLDWLTDRLGSVSEHLGRQIKVADGRGQGKPVSTSTQRSTAKPGRSTHPYDTGVVTSAEAIPKECPTAPAQTQITEDTGMTKRDDLLRAKESLIIPTKQRLRRLSERSATSERAHQKRLLEHGQAIANSANQRSATQGRHYLQLSSEAVEGPMLLEERKKW</sequence>
<name>W3WMM1_PESFW</name>
<keyword evidence="3" id="KW-1185">Reference proteome</keyword>
<dbReference type="GeneID" id="19279281"/>
<dbReference type="RefSeq" id="XP_007841040.1">
    <property type="nucleotide sequence ID" value="XM_007842849.1"/>
</dbReference>
<gene>
    <name evidence="2" type="ORF">PFICI_14268</name>
</gene>
<evidence type="ECO:0000256" key="1">
    <source>
        <dbReference type="SAM" id="MobiDB-lite"/>
    </source>
</evidence>
<dbReference type="EMBL" id="KI912120">
    <property type="protein sequence ID" value="ETS74402.1"/>
    <property type="molecule type" value="Genomic_DNA"/>
</dbReference>
<evidence type="ECO:0000313" key="3">
    <source>
        <dbReference type="Proteomes" id="UP000030651"/>
    </source>
</evidence>